<dbReference type="Proteomes" id="UP000051861">
    <property type="component" value="Unassembled WGS sequence"/>
</dbReference>
<proteinExistence type="predicted"/>
<reference evidence="1 2" key="1">
    <citation type="journal article" date="2015" name="Microbiome">
        <title>Genomic resolution of linkages in carbon, nitrogen, and sulfur cycling among widespread estuary sediment bacteria.</title>
        <authorList>
            <person name="Baker B.J."/>
            <person name="Lazar C.S."/>
            <person name="Teske A.P."/>
            <person name="Dick G.J."/>
        </authorList>
    </citation>
    <scope>NUCLEOTIDE SEQUENCE [LARGE SCALE GENOMIC DNA]</scope>
    <source>
        <strain evidence="1">DG_54_3</strain>
    </source>
</reference>
<evidence type="ECO:0000313" key="2">
    <source>
        <dbReference type="Proteomes" id="UP000051861"/>
    </source>
</evidence>
<evidence type="ECO:0000313" key="1">
    <source>
        <dbReference type="EMBL" id="KPJ65136.1"/>
    </source>
</evidence>
<gene>
    <name evidence="1" type="ORF">AMJ44_10895</name>
</gene>
<protein>
    <submittedName>
        <fullName evidence="1">Uncharacterized protein</fullName>
    </submittedName>
</protein>
<sequence length="60" mass="6931">MVLQWPKAEGKSFLAYLFRFPYLYGKGGGGLLPTKGPFLLMKKSGRKSFRFLNSYHSFYC</sequence>
<dbReference type="EMBL" id="LIZX01000133">
    <property type="protein sequence ID" value="KPJ65136.1"/>
    <property type="molecule type" value="Genomic_DNA"/>
</dbReference>
<accession>A0A0S7XRS8</accession>
<comment type="caution">
    <text evidence="1">The sequence shown here is derived from an EMBL/GenBank/DDBJ whole genome shotgun (WGS) entry which is preliminary data.</text>
</comment>
<organism evidence="1 2">
    <name type="scientific">candidate division WOR-1 bacterium DG_54_3</name>
    <dbReference type="NCBI Taxonomy" id="1703775"/>
    <lineage>
        <taxon>Bacteria</taxon>
        <taxon>Bacillati</taxon>
        <taxon>Saganbacteria</taxon>
    </lineage>
</organism>
<name>A0A0S7XRS8_UNCSA</name>
<dbReference type="AlphaFoldDB" id="A0A0S7XRS8"/>